<dbReference type="GO" id="GO:0043937">
    <property type="term" value="P:regulation of sporulation"/>
    <property type="evidence" value="ECO:0007669"/>
    <property type="project" value="InterPro"/>
</dbReference>
<proteinExistence type="predicted"/>
<dbReference type="EMBL" id="JAWJAY010000003">
    <property type="protein sequence ID" value="MDV2886443.1"/>
    <property type="molecule type" value="Genomic_DNA"/>
</dbReference>
<dbReference type="InterPro" id="IPR018540">
    <property type="entry name" value="Spo0E-like"/>
</dbReference>
<dbReference type="PANTHER" id="PTHR41263">
    <property type="entry name" value="ASPARTYL-PHOSPHATE PHOSPHATASE YISI"/>
    <property type="match status" value="1"/>
</dbReference>
<name>A0AAJ2NQ59_ALKPS</name>
<dbReference type="InterPro" id="IPR036638">
    <property type="entry name" value="HLH_DNA-bd_sf"/>
</dbReference>
<dbReference type="Proteomes" id="UP001285636">
    <property type="component" value="Unassembled WGS sequence"/>
</dbReference>
<evidence type="ECO:0000313" key="2">
    <source>
        <dbReference type="Proteomes" id="UP001285636"/>
    </source>
</evidence>
<evidence type="ECO:0000313" key="1">
    <source>
        <dbReference type="EMBL" id="MDV2886443.1"/>
    </source>
</evidence>
<reference evidence="1" key="1">
    <citation type="submission" date="2023-10" db="EMBL/GenBank/DDBJ databases">
        <title>Screening of Alkalihalophilus pseudofirmusBZ-TG-HK211 and Its Alleviation of Salt Stress on Rapeseed Growth.</title>
        <authorList>
            <person name="Zhao B."/>
            <person name="Guo T."/>
        </authorList>
    </citation>
    <scope>NUCLEOTIDE SEQUENCE</scope>
    <source>
        <strain evidence="1">BZ-TG-HK211</strain>
    </source>
</reference>
<dbReference type="Pfam" id="PF09388">
    <property type="entry name" value="SpoOE-like"/>
    <property type="match status" value="1"/>
</dbReference>
<dbReference type="InterPro" id="IPR037208">
    <property type="entry name" value="Spo0E-like_sf"/>
</dbReference>
<accession>A0AAJ2NQ59</accession>
<dbReference type="Gene3D" id="4.10.280.10">
    <property type="entry name" value="Helix-loop-helix DNA-binding domain"/>
    <property type="match status" value="1"/>
</dbReference>
<sequence>MNKESLLLVIESKREELHVSALRFGMNSKEVLQISEELDKLIFTYQTLKSCS</sequence>
<organism evidence="1 2">
    <name type="scientific">Alkalihalophilus pseudofirmus</name>
    <name type="common">Bacillus pseudofirmus</name>
    <dbReference type="NCBI Taxonomy" id="79885"/>
    <lineage>
        <taxon>Bacteria</taxon>
        <taxon>Bacillati</taxon>
        <taxon>Bacillota</taxon>
        <taxon>Bacilli</taxon>
        <taxon>Bacillales</taxon>
        <taxon>Bacillaceae</taxon>
        <taxon>Alkalihalophilus</taxon>
    </lineage>
</organism>
<dbReference type="PANTHER" id="PTHR41263:SF1">
    <property type="entry name" value="ASPARTYL-PHOSPHATE PHOSPHATASE YISI"/>
    <property type="match status" value="1"/>
</dbReference>
<dbReference type="SUPFAM" id="SSF140500">
    <property type="entry name" value="BAS1536-like"/>
    <property type="match status" value="1"/>
</dbReference>
<dbReference type="RefSeq" id="WP_022629344.1">
    <property type="nucleotide sequence ID" value="NZ_CP144224.1"/>
</dbReference>
<gene>
    <name evidence="1" type="ORF">RYX45_14730</name>
</gene>
<dbReference type="InterPro" id="IPR053028">
    <property type="entry name" value="Spo0E-like_phosphatase"/>
</dbReference>
<dbReference type="GO" id="GO:0046983">
    <property type="term" value="F:protein dimerization activity"/>
    <property type="evidence" value="ECO:0007669"/>
    <property type="project" value="InterPro"/>
</dbReference>
<comment type="caution">
    <text evidence="1">The sequence shown here is derived from an EMBL/GenBank/DDBJ whole genome shotgun (WGS) entry which is preliminary data.</text>
</comment>
<dbReference type="AlphaFoldDB" id="A0AAJ2NQ59"/>
<protein>
    <submittedName>
        <fullName evidence="1">Aspartyl-phosphate phosphatase Spo0E family protein</fullName>
    </submittedName>
</protein>